<reference evidence="1 2" key="1">
    <citation type="submission" date="2018-10" db="EMBL/GenBank/DDBJ databases">
        <title>Dokdonia luteus sp. nov., isolated from sea water.</title>
        <authorList>
            <person name="Zhou L.Y."/>
            <person name="Du Z.J."/>
        </authorList>
    </citation>
    <scope>NUCLEOTIDE SEQUENCE [LARGE SCALE GENOMIC DNA]</scope>
    <source>
        <strain evidence="1 2">SH27</strain>
    </source>
</reference>
<evidence type="ECO:0008006" key="3">
    <source>
        <dbReference type="Google" id="ProtNLM"/>
    </source>
</evidence>
<dbReference type="Proteomes" id="UP000281985">
    <property type="component" value="Unassembled WGS sequence"/>
</dbReference>
<keyword evidence="2" id="KW-1185">Reference proteome</keyword>
<gene>
    <name evidence="1" type="ORF">EAX61_08230</name>
</gene>
<name>A0A3M0GAQ5_9FLAO</name>
<dbReference type="OrthoDB" id="1163349at2"/>
<accession>A0A3M0GAQ5</accession>
<evidence type="ECO:0000313" key="2">
    <source>
        <dbReference type="Proteomes" id="UP000281985"/>
    </source>
</evidence>
<protein>
    <recommendedName>
        <fullName evidence="3">REase AHJR-like domain-containing protein</fullName>
    </recommendedName>
</protein>
<dbReference type="AlphaFoldDB" id="A0A3M0GAQ5"/>
<evidence type="ECO:0000313" key="1">
    <source>
        <dbReference type="EMBL" id="RMB59562.1"/>
    </source>
</evidence>
<proteinExistence type="predicted"/>
<dbReference type="RefSeq" id="WP_121917200.1">
    <property type="nucleotide sequence ID" value="NZ_REFV01000006.1"/>
</dbReference>
<dbReference type="EMBL" id="REFV01000006">
    <property type="protein sequence ID" value="RMB59562.1"/>
    <property type="molecule type" value="Genomic_DNA"/>
</dbReference>
<sequence>MIQQDKCADKNNEFLTETIEYLENKGFENIKADLDGYESPKSFKRSSTGNSLTPDIIAEKRGIPYIFEVSLKSAKPKLLKTKWLLFDTLTKIKDYRFRIVTTRGHLSFTRDLIEEAKLNKEFIRI</sequence>
<organism evidence="1 2">
    <name type="scientific">Dokdonia sinensis</name>
    <dbReference type="NCBI Taxonomy" id="2479847"/>
    <lineage>
        <taxon>Bacteria</taxon>
        <taxon>Pseudomonadati</taxon>
        <taxon>Bacteroidota</taxon>
        <taxon>Flavobacteriia</taxon>
        <taxon>Flavobacteriales</taxon>
        <taxon>Flavobacteriaceae</taxon>
        <taxon>Dokdonia</taxon>
    </lineage>
</organism>
<comment type="caution">
    <text evidence="1">The sequence shown here is derived from an EMBL/GenBank/DDBJ whole genome shotgun (WGS) entry which is preliminary data.</text>
</comment>